<dbReference type="OrthoDB" id="8456236at2"/>
<gene>
    <name evidence="1" type="ORF">C7S18_21465</name>
</gene>
<dbReference type="KEGG" id="xba:C7S18_21465"/>
<accession>A0A2P1PXK4</accession>
<dbReference type="RefSeq" id="WP_106893500.1">
    <property type="nucleotide sequence ID" value="NZ_CP027860.1"/>
</dbReference>
<proteinExistence type="predicted"/>
<evidence type="ECO:0000313" key="2">
    <source>
        <dbReference type="Proteomes" id="UP000241074"/>
    </source>
</evidence>
<keyword evidence="2" id="KW-1185">Reference proteome</keyword>
<reference evidence="1 2" key="2">
    <citation type="submission" date="2018-03" db="EMBL/GenBank/DDBJ databases">
        <authorList>
            <person name="Keele B.F."/>
        </authorList>
    </citation>
    <scope>NUCLEOTIDE SEQUENCE [LARGE SCALE GENOMIC DNA]</scope>
    <source>
        <strain evidence="1 2">D13</strain>
    </source>
</reference>
<dbReference type="EMBL" id="CP027860">
    <property type="protein sequence ID" value="AVP99583.1"/>
    <property type="molecule type" value="Genomic_DNA"/>
</dbReference>
<organism evidence="1 2">
    <name type="scientific">Ahniella affigens</name>
    <dbReference type="NCBI Taxonomy" id="2021234"/>
    <lineage>
        <taxon>Bacteria</taxon>
        <taxon>Pseudomonadati</taxon>
        <taxon>Pseudomonadota</taxon>
        <taxon>Gammaproteobacteria</taxon>
        <taxon>Lysobacterales</taxon>
        <taxon>Rhodanobacteraceae</taxon>
        <taxon>Ahniella</taxon>
    </lineage>
</organism>
<dbReference type="AlphaFoldDB" id="A0A2P1PXK4"/>
<evidence type="ECO:0008006" key="3">
    <source>
        <dbReference type="Google" id="ProtNLM"/>
    </source>
</evidence>
<protein>
    <recommendedName>
        <fullName evidence="3">Glycosyltransferase family 1 protein</fullName>
    </recommendedName>
</protein>
<dbReference type="Proteomes" id="UP000241074">
    <property type="component" value="Chromosome"/>
</dbReference>
<evidence type="ECO:0000313" key="1">
    <source>
        <dbReference type="EMBL" id="AVP99583.1"/>
    </source>
</evidence>
<reference evidence="1 2" key="1">
    <citation type="submission" date="2018-03" db="EMBL/GenBank/DDBJ databases">
        <title>Ahniella affigens gen. nov., sp. nov., a gammaproteobacterium isolated from sandy soil near a stream.</title>
        <authorList>
            <person name="Ko Y."/>
            <person name="Kim J.-H."/>
        </authorList>
    </citation>
    <scope>NUCLEOTIDE SEQUENCE [LARGE SCALE GENOMIC DNA]</scope>
    <source>
        <strain evidence="1 2">D13</strain>
    </source>
</reference>
<sequence length="328" mass="37003">MALSALRQIYGRLLRFGRWLRSFVLARRIQHGALTIVPDRLIGPELALWQQQVIATILSLPAHAMPACRLALHEASCRTKGDSPVRRIRFQPEHTLVKPGGSDAAHAPSTNTPVADSGQSYLFRLLHQSALAKADLILDYSASNLAHWRASGQRPDLLARARWFAPLVLPIRHDEHPRRRARVTLFSDPNVGRRAVFRAEARTRGLPVQNAGGAYRQRQLMALLDDTHILINLRQSEHHDTLEELRVLPALARGVLVISEDVPLRDRIPYQDCVIWARRSEVLDVLAVVDADRERYWRDIFGSGRCAARLRALAADNRSVLAEFLQTL</sequence>
<name>A0A2P1PXK4_9GAMM</name>